<comment type="caution">
    <text evidence="10">The sequence shown here is derived from an EMBL/GenBank/DDBJ whole genome shotgun (WGS) entry which is preliminary data.</text>
</comment>
<organism evidence="10">
    <name type="scientific">mine drainage metagenome</name>
    <dbReference type="NCBI Taxonomy" id="410659"/>
    <lineage>
        <taxon>unclassified sequences</taxon>
        <taxon>metagenomes</taxon>
        <taxon>ecological metagenomes</taxon>
    </lineage>
</organism>
<dbReference type="Pfam" id="PF09179">
    <property type="entry name" value="TilS"/>
    <property type="match status" value="1"/>
</dbReference>
<keyword evidence="5" id="KW-0819">tRNA processing</keyword>
<dbReference type="GO" id="GO:0032267">
    <property type="term" value="F:tRNA(Ile)-lysidine synthase activity"/>
    <property type="evidence" value="ECO:0007669"/>
    <property type="project" value="UniProtKB-EC"/>
</dbReference>
<dbReference type="SUPFAM" id="SSF56037">
    <property type="entry name" value="PheT/TilS domain"/>
    <property type="match status" value="1"/>
</dbReference>
<dbReference type="Pfam" id="PF11734">
    <property type="entry name" value="TilS_C"/>
    <property type="match status" value="1"/>
</dbReference>
<keyword evidence="3" id="KW-0963">Cytoplasm</keyword>
<dbReference type="InterPro" id="IPR012796">
    <property type="entry name" value="Lysidine-tRNA-synth_C"/>
</dbReference>
<evidence type="ECO:0000256" key="7">
    <source>
        <dbReference type="ARBA" id="ARBA00022840"/>
    </source>
</evidence>
<protein>
    <recommendedName>
        <fullName evidence="2">tRNA(Ile)-lysidine synthetase</fullName>
        <ecNumber evidence="2">6.3.4.19</ecNumber>
    </recommendedName>
</protein>
<dbReference type="GO" id="GO:0005737">
    <property type="term" value="C:cytoplasm"/>
    <property type="evidence" value="ECO:0007669"/>
    <property type="project" value="UniProtKB-SubCell"/>
</dbReference>
<dbReference type="SMART" id="SM00977">
    <property type="entry name" value="TilS_C"/>
    <property type="match status" value="1"/>
</dbReference>
<dbReference type="NCBIfam" id="TIGR02432">
    <property type="entry name" value="lysidine_TilS_N"/>
    <property type="match status" value="1"/>
</dbReference>
<evidence type="ECO:0000313" key="10">
    <source>
        <dbReference type="EMBL" id="OIQ79137.1"/>
    </source>
</evidence>
<dbReference type="InterPro" id="IPR012094">
    <property type="entry name" value="tRNA_Ile_lys_synt"/>
</dbReference>
<dbReference type="EMBL" id="MLJW01001268">
    <property type="protein sequence ID" value="OIQ79137.1"/>
    <property type="molecule type" value="Genomic_DNA"/>
</dbReference>
<gene>
    <name evidence="10" type="primary">tilS_11</name>
    <name evidence="10" type="ORF">GALL_391320</name>
</gene>
<evidence type="ECO:0000256" key="5">
    <source>
        <dbReference type="ARBA" id="ARBA00022694"/>
    </source>
</evidence>
<dbReference type="SUPFAM" id="SSF52402">
    <property type="entry name" value="Adenine nucleotide alpha hydrolases-like"/>
    <property type="match status" value="1"/>
</dbReference>
<dbReference type="PANTHER" id="PTHR43033">
    <property type="entry name" value="TRNA(ILE)-LYSIDINE SYNTHASE-RELATED"/>
    <property type="match status" value="1"/>
</dbReference>
<proteinExistence type="inferred from homology"/>
<evidence type="ECO:0000256" key="8">
    <source>
        <dbReference type="ARBA" id="ARBA00048539"/>
    </source>
</evidence>
<keyword evidence="6" id="KW-0547">Nucleotide-binding</keyword>
<dbReference type="InterPro" id="IPR015262">
    <property type="entry name" value="tRNA_Ile_lys_synt_subst-bd"/>
</dbReference>
<evidence type="ECO:0000256" key="2">
    <source>
        <dbReference type="ARBA" id="ARBA00013267"/>
    </source>
</evidence>
<dbReference type="Gene3D" id="3.40.50.620">
    <property type="entry name" value="HUPs"/>
    <property type="match status" value="1"/>
</dbReference>
<name>A0A1J5Q600_9ZZZZ</name>
<evidence type="ECO:0000256" key="6">
    <source>
        <dbReference type="ARBA" id="ARBA00022741"/>
    </source>
</evidence>
<dbReference type="NCBIfam" id="TIGR02433">
    <property type="entry name" value="lysidine_TilS_C"/>
    <property type="match status" value="1"/>
</dbReference>
<comment type="subcellular location">
    <subcellularLocation>
        <location evidence="1">Cytoplasm</location>
    </subcellularLocation>
</comment>
<keyword evidence="7" id="KW-0067">ATP-binding</keyword>
<evidence type="ECO:0000256" key="4">
    <source>
        <dbReference type="ARBA" id="ARBA00022598"/>
    </source>
</evidence>
<accession>A0A1J5Q600</accession>
<dbReference type="InterPro" id="IPR012795">
    <property type="entry name" value="tRNA_Ile_lys_synt_N"/>
</dbReference>
<dbReference type="Pfam" id="PF01171">
    <property type="entry name" value="ATP_bind_3"/>
    <property type="match status" value="1"/>
</dbReference>
<sequence length="446" mass="49246">MASIKKPRHGELAARLEAFLRQSVPIGQRLLLGLSGGLDSCVLLYLLAGLRAECGFELAALHVNHGISPRADEWQQFCAEVCAALQVPFGVQRVVVPRDGGLGLEAAARAARYAALLAQPADRVVLAHHMDDQAETLLLQLLRGAGIRGLAAMPVQSEGNGRAPAILRPLLDIPRATLFAYARAHHLVWIEDESNLDLAYDRNFLRHHIFPELEQRFPASRSTLARSAAHLAEAAALLDEVARDDAARWIGQGRLDVAGLRILSEPRAKNLLRHWLSACVTNMPSTGRLQDIYRQLLDARPDAMLGIALEGGQVRRYRGKAWFEQRISTTRPETLEWHGESELRLSGGQLLFRHAMGAGISVARLAGDPLQIRQRSGGERLRLHQHGPARSLKNLFQEAAVPAWQRMTLPLLYWRDELIAVPGIGVASAWQAGMGEEGLLSEWRRD</sequence>
<keyword evidence="4 10" id="KW-0436">Ligase</keyword>
<dbReference type="PANTHER" id="PTHR43033:SF1">
    <property type="entry name" value="TRNA(ILE)-LYSIDINE SYNTHASE-RELATED"/>
    <property type="match status" value="1"/>
</dbReference>
<evidence type="ECO:0000256" key="3">
    <source>
        <dbReference type="ARBA" id="ARBA00022490"/>
    </source>
</evidence>
<dbReference type="AlphaFoldDB" id="A0A1J5Q600"/>
<dbReference type="GO" id="GO:0005524">
    <property type="term" value="F:ATP binding"/>
    <property type="evidence" value="ECO:0007669"/>
    <property type="project" value="UniProtKB-KW"/>
</dbReference>
<dbReference type="GO" id="GO:0008033">
    <property type="term" value="P:tRNA processing"/>
    <property type="evidence" value="ECO:0007669"/>
    <property type="project" value="UniProtKB-KW"/>
</dbReference>
<feature type="domain" description="Lysidine-tRNA(Ile) synthetase C-terminal" evidence="9">
    <location>
        <begin position="370"/>
        <end position="442"/>
    </location>
</feature>
<evidence type="ECO:0000259" key="9">
    <source>
        <dbReference type="SMART" id="SM00977"/>
    </source>
</evidence>
<dbReference type="InterPro" id="IPR014729">
    <property type="entry name" value="Rossmann-like_a/b/a_fold"/>
</dbReference>
<dbReference type="InterPro" id="IPR011063">
    <property type="entry name" value="TilS/TtcA_N"/>
</dbReference>
<dbReference type="CDD" id="cd01992">
    <property type="entry name" value="TilS_N"/>
    <property type="match status" value="1"/>
</dbReference>
<dbReference type="Gene3D" id="1.20.59.20">
    <property type="match status" value="1"/>
</dbReference>
<reference evidence="10" key="1">
    <citation type="submission" date="2016-10" db="EMBL/GenBank/DDBJ databases">
        <title>Sequence of Gallionella enrichment culture.</title>
        <authorList>
            <person name="Poehlein A."/>
            <person name="Muehling M."/>
            <person name="Daniel R."/>
        </authorList>
    </citation>
    <scope>NUCLEOTIDE SEQUENCE</scope>
</reference>
<dbReference type="SUPFAM" id="SSF82829">
    <property type="entry name" value="MesJ substrate recognition domain-like"/>
    <property type="match status" value="1"/>
</dbReference>
<dbReference type="HAMAP" id="MF_01161">
    <property type="entry name" value="tRNA_Ile_lys_synt"/>
    <property type="match status" value="1"/>
</dbReference>
<evidence type="ECO:0000256" key="1">
    <source>
        <dbReference type="ARBA" id="ARBA00004496"/>
    </source>
</evidence>
<dbReference type="EC" id="6.3.4.19" evidence="2"/>
<comment type="catalytic activity">
    <reaction evidence="8">
        <text>cytidine(34) in tRNA(Ile2) + L-lysine + ATP = lysidine(34) in tRNA(Ile2) + AMP + diphosphate + H(+)</text>
        <dbReference type="Rhea" id="RHEA:43744"/>
        <dbReference type="Rhea" id="RHEA-COMP:10625"/>
        <dbReference type="Rhea" id="RHEA-COMP:10670"/>
        <dbReference type="ChEBI" id="CHEBI:15378"/>
        <dbReference type="ChEBI" id="CHEBI:30616"/>
        <dbReference type="ChEBI" id="CHEBI:32551"/>
        <dbReference type="ChEBI" id="CHEBI:33019"/>
        <dbReference type="ChEBI" id="CHEBI:82748"/>
        <dbReference type="ChEBI" id="CHEBI:83665"/>
        <dbReference type="ChEBI" id="CHEBI:456215"/>
        <dbReference type="EC" id="6.3.4.19"/>
    </reaction>
</comment>